<dbReference type="SUPFAM" id="SSF102114">
    <property type="entry name" value="Radical SAM enzymes"/>
    <property type="match status" value="1"/>
</dbReference>
<evidence type="ECO:0000256" key="3">
    <source>
        <dbReference type="ARBA" id="ARBA00022691"/>
    </source>
</evidence>
<gene>
    <name evidence="8" type="ORF">IAB31_10095</name>
</gene>
<dbReference type="SFLD" id="SFLDG01091">
    <property type="entry name" value="uncharacterized_CHP01210-like"/>
    <property type="match status" value="1"/>
</dbReference>
<comment type="caution">
    <text evidence="8">The sequence shown here is derived from an EMBL/GenBank/DDBJ whole genome shotgun (WGS) entry which is preliminary data.</text>
</comment>
<organism evidence="8 9">
    <name type="scientific">Candidatus Choladousia intestinavium</name>
    <dbReference type="NCBI Taxonomy" id="2840727"/>
    <lineage>
        <taxon>Bacteria</taxon>
        <taxon>Bacillati</taxon>
        <taxon>Bacillota</taxon>
        <taxon>Clostridia</taxon>
        <taxon>Lachnospirales</taxon>
        <taxon>Lachnospiraceae</taxon>
        <taxon>Lachnospiraceae incertae sedis</taxon>
        <taxon>Candidatus Choladousia</taxon>
    </lineage>
</organism>
<dbReference type="Pfam" id="PF16199">
    <property type="entry name" value="Radical_SAM_C"/>
    <property type="match status" value="1"/>
</dbReference>
<evidence type="ECO:0000313" key="9">
    <source>
        <dbReference type="Proteomes" id="UP000886757"/>
    </source>
</evidence>
<sequence length="316" mass="35917">MKWDEKPYHSLNYEMRRRYGEKVYRLTLNGGMTCPNRDGTLGQRGCIFCSAGGSGDFAASPVLSVSEQIQAQKAMIRQKRPVRLFIAYFQAYTNTYAPVEYLEKIFTEAIQDPEIAALSIATRPDCLPPDVLGLLDRLNRIKPVWVELGLQTIHEETALLIRRGYLLECFEKAVKNLRGMGIEVIAHVILYLPGETEAKMLQTIDYLNDAGIQGIKLQLLHVLEGTDLAELYRENPFFIPSQEEYIEMVIKCAERLDPDIVIHRLTGDGPAKLLLAPRWTLQKRSVLNAIHSAFRLKNTWQGKYFPFTDKGGILNV</sequence>
<reference evidence="8" key="2">
    <citation type="journal article" date="2021" name="PeerJ">
        <title>Extensive microbial diversity within the chicken gut microbiome revealed by metagenomics and culture.</title>
        <authorList>
            <person name="Gilroy R."/>
            <person name="Ravi A."/>
            <person name="Getino M."/>
            <person name="Pursley I."/>
            <person name="Horton D.L."/>
            <person name="Alikhan N.F."/>
            <person name="Baker D."/>
            <person name="Gharbi K."/>
            <person name="Hall N."/>
            <person name="Watson M."/>
            <person name="Adriaenssens E.M."/>
            <person name="Foster-Nyarko E."/>
            <person name="Jarju S."/>
            <person name="Secka A."/>
            <person name="Antonio M."/>
            <person name="Oren A."/>
            <person name="Chaudhuri R.R."/>
            <person name="La Ragione R."/>
            <person name="Hildebrand F."/>
            <person name="Pallen M.J."/>
        </authorList>
    </citation>
    <scope>NUCLEOTIDE SEQUENCE</scope>
    <source>
        <strain evidence="8">ChiSjej4B22-8148</strain>
    </source>
</reference>
<keyword evidence="4" id="KW-0479">Metal-binding</keyword>
<comment type="cofactor">
    <cofactor evidence="1">
        <name>[4Fe-4S] cluster</name>
        <dbReference type="ChEBI" id="CHEBI:49883"/>
    </cofactor>
</comment>
<dbReference type="InterPro" id="IPR039661">
    <property type="entry name" value="ELP3"/>
</dbReference>
<proteinExistence type="predicted"/>
<dbReference type="GO" id="GO:0003824">
    <property type="term" value="F:catalytic activity"/>
    <property type="evidence" value="ECO:0007669"/>
    <property type="project" value="InterPro"/>
</dbReference>
<dbReference type="PANTHER" id="PTHR11135">
    <property type="entry name" value="HISTONE ACETYLTRANSFERASE-RELATED"/>
    <property type="match status" value="1"/>
</dbReference>
<dbReference type="CDD" id="cd01335">
    <property type="entry name" value="Radical_SAM"/>
    <property type="match status" value="1"/>
</dbReference>
<dbReference type="PANTHER" id="PTHR11135:SF1">
    <property type="entry name" value="PROTEIN YHCC"/>
    <property type="match status" value="1"/>
</dbReference>
<reference evidence="8" key="1">
    <citation type="submission" date="2020-10" db="EMBL/GenBank/DDBJ databases">
        <authorList>
            <person name="Gilroy R."/>
        </authorList>
    </citation>
    <scope>NUCLEOTIDE SEQUENCE</scope>
    <source>
        <strain evidence="8">ChiSjej4B22-8148</strain>
    </source>
</reference>
<evidence type="ECO:0000256" key="6">
    <source>
        <dbReference type="ARBA" id="ARBA00023014"/>
    </source>
</evidence>
<dbReference type="InterPro" id="IPR023404">
    <property type="entry name" value="rSAM_horseshoe"/>
</dbReference>
<dbReference type="InterPro" id="IPR006638">
    <property type="entry name" value="Elp3/MiaA/NifB-like_rSAM"/>
</dbReference>
<dbReference type="SFLD" id="SFLDG01086">
    <property type="entry name" value="elongater_protein-like"/>
    <property type="match status" value="1"/>
</dbReference>
<dbReference type="InterPro" id="IPR005911">
    <property type="entry name" value="YhcC-like"/>
</dbReference>
<dbReference type="Proteomes" id="UP000886757">
    <property type="component" value="Unassembled WGS sequence"/>
</dbReference>
<dbReference type="InterPro" id="IPR007197">
    <property type="entry name" value="rSAM"/>
</dbReference>
<dbReference type="Pfam" id="PF04055">
    <property type="entry name" value="Radical_SAM"/>
    <property type="match status" value="1"/>
</dbReference>
<dbReference type="SMART" id="SM00729">
    <property type="entry name" value="Elp3"/>
    <property type="match status" value="1"/>
</dbReference>
<evidence type="ECO:0000256" key="4">
    <source>
        <dbReference type="ARBA" id="ARBA00022723"/>
    </source>
</evidence>
<keyword evidence="3" id="KW-0949">S-adenosyl-L-methionine</keyword>
<dbReference type="Gene3D" id="3.80.30.20">
    <property type="entry name" value="tm_1862 like domain"/>
    <property type="match status" value="1"/>
</dbReference>
<dbReference type="InterPro" id="IPR032432">
    <property type="entry name" value="Radical_SAM_C"/>
</dbReference>
<dbReference type="GO" id="GO:0051539">
    <property type="term" value="F:4 iron, 4 sulfur cluster binding"/>
    <property type="evidence" value="ECO:0007669"/>
    <property type="project" value="UniProtKB-KW"/>
</dbReference>
<dbReference type="SFLD" id="SFLDS00029">
    <property type="entry name" value="Radical_SAM"/>
    <property type="match status" value="1"/>
</dbReference>
<dbReference type="PROSITE" id="PS51918">
    <property type="entry name" value="RADICAL_SAM"/>
    <property type="match status" value="1"/>
</dbReference>
<evidence type="ECO:0000256" key="5">
    <source>
        <dbReference type="ARBA" id="ARBA00023004"/>
    </source>
</evidence>
<dbReference type="AlphaFoldDB" id="A0A9D1AF70"/>
<accession>A0A9D1AF70</accession>
<protein>
    <submittedName>
        <fullName evidence="8">TIGR01212 family radical SAM protein</fullName>
    </submittedName>
</protein>
<evidence type="ECO:0000313" key="8">
    <source>
        <dbReference type="EMBL" id="HIR14257.1"/>
    </source>
</evidence>
<name>A0A9D1AF70_9FIRM</name>
<feature type="domain" description="Radical SAM core" evidence="7">
    <location>
        <begin position="18"/>
        <end position="259"/>
    </location>
</feature>
<keyword evidence="2" id="KW-0004">4Fe-4S</keyword>
<dbReference type="EMBL" id="DVGK01000112">
    <property type="protein sequence ID" value="HIR14257.1"/>
    <property type="molecule type" value="Genomic_DNA"/>
</dbReference>
<keyword evidence="5" id="KW-0408">Iron</keyword>
<evidence type="ECO:0000256" key="1">
    <source>
        <dbReference type="ARBA" id="ARBA00001966"/>
    </source>
</evidence>
<dbReference type="InterPro" id="IPR058240">
    <property type="entry name" value="rSAM_sf"/>
</dbReference>
<evidence type="ECO:0000259" key="7">
    <source>
        <dbReference type="PROSITE" id="PS51918"/>
    </source>
</evidence>
<keyword evidence="6" id="KW-0411">Iron-sulfur</keyword>
<evidence type="ECO:0000256" key="2">
    <source>
        <dbReference type="ARBA" id="ARBA00022485"/>
    </source>
</evidence>
<dbReference type="NCBIfam" id="TIGR01212">
    <property type="entry name" value="TIGR01212 family radical SAM protein"/>
    <property type="match status" value="1"/>
</dbReference>
<dbReference type="GO" id="GO:0046872">
    <property type="term" value="F:metal ion binding"/>
    <property type="evidence" value="ECO:0007669"/>
    <property type="project" value="UniProtKB-KW"/>
</dbReference>